<evidence type="ECO:0000256" key="1">
    <source>
        <dbReference type="ARBA" id="ARBA00004123"/>
    </source>
</evidence>
<keyword evidence="6" id="KW-0175">Coiled coil</keyword>
<gene>
    <name evidence="7" type="ORF">N7468_006644</name>
</gene>
<proteinExistence type="inferred from homology"/>
<reference evidence="7" key="1">
    <citation type="submission" date="2022-11" db="EMBL/GenBank/DDBJ databases">
        <authorList>
            <person name="Petersen C."/>
        </authorList>
    </citation>
    <scope>NUCLEOTIDE SEQUENCE</scope>
    <source>
        <strain evidence="7">IBT 19713</strain>
    </source>
</reference>
<name>A0A9W9NSS3_9EURO</name>
<dbReference type="Proteomes" id="UP001150941">
    <property type="component" value="Unassembled WGS sequence"/>
</dbReference>
<feature type="coiled-coil region" evidence="6">
    <location>
        <begin position="136"/>
        <end position="163"/>
    </location>
</feature>
<evidence type="ECO:0000313" key="7">
    <source>
        <dbReference type="EMBL" id="KAJ5225419.1"/>
    </source>
</evidence>
<dbReference type="EMBL" id="JAPQKS010000005">
    <property type="protein sequence ID" value="KAJ5225419.1"/>
    <property type="molecule type" value="Genomic_DNA"/>
</dbReference>
<comment type="caution">
    <text evidence="7">The sequence shown here is derived from an EMBL/GenBank/DDBJ whole genome shotgun (WGS) entry which is preliminary data.</text>
</comment>
<comment type="similarity">
    <text evidence="2">Belongs to the Mediator complex subunit 27 family.</text>
</comment>
<evidence type="ECO:0000256" key="4">
    <source>
        <dbReference type="ARBA" id="ARBA00023163"/>
    </source>
</evidence>
<dbReference type="OrthoDB" id="10254221at2759"/>
<evidence type="ECO:0000256" key="6">
    <source>
        <dbReference type="SAM" id="Coils"/>
    </source>
</evidence>
<sequence>MPPRTRISCAGRECAETPTVDWESEVQLVSSLAKLQELERKIHELRQCIPAGILSPLAPISTSNNPSDQAASPSTLHHGLEIAAREGLANIEQFQSLWRSPELKPVWDHVQTRINESNGQLVQPTGMWEKDYASILAHLTTTKQSAEEDRLRQEEETERAKALSSEGGWRSVIERFSQRDLPGVHIIRSKNQDKPEFAVTLARAGMIFLLEGTREPDSPGVANWQVANKVASGRSPTKLELAILECLDSRPRKWDLAFLLDMISSYAEIKQTPCAKCTKLTNNAAQLPVIRRVQPAEQPTDSTQIFSFNAYHPDCL</sequence>
<dbReference type="InterPro" id="IPR021627">
    <property type="entry name" value="Mediator_Med27"/>
</dbReference>
<comment type="subcellular location">
    <subcellularLocation>
        <location evidence="1">Nucleus</location>
    </subcellularLocation>
</comment>
<evidence type="ECO:0000256" key="5">
    <source>
        <dbReference type="ARBA" id="ARBA00023242"/>
    </source>
</evidence>
<evidence type="ECO:0000256" key="2">
    <source>
        <dbReference type="ARBA" id="ARBA00008048"/>
    </source>
</evidence>
<dbReference type="RefSeq" id="XP_058328830.1">
    <property type="nucleotide sequence ID" value="XM_058475940.1"/>
</dbReference>
<dbReference type="GO" id="GO:0016592">
    <property type="term" value="C:mediator complex"/>
    <property type="evidence" value="ECO:0007669"/>
    <property type="project" value="InterPro"/>
</dbReference>
<keyword evidence="3" id="KW-0805">Transcription regulation</keyword>
<protein>
    <submittedName>
        <fullName evidence="7">Uncharacterized protein</fullName>
    </submittedName>
</protein>
<keyword evidence="5" id="KW-0539">Nucleus</keyword>
<keyword evidence="8" id="KW-1185">Reference proteome</keyword>
<dbReference type="GeneID" id="83203243"/>
<evidence type="ECO:0000256" key="3">
    <source>
        <dbReference type="ARBA" id="ARBA00023015"/>
    </source>
</evidence>
<reference evidence="7" key="2">
    <citation type="journal article" date="2023" name="IMA Fungus">
        <title>Comparative genomic study of the Penicillium genus elucidates a diverse pangenome and 15 lateral gene transfer events.</title>
        <authorList>
            <person name="Petersen C."/>
            <person name="Sorensen T."/>
            <person name="Nielsen M.R."/>
            <person name="Sondergaard T.E."/>
            <person name="Sorensen J.L."/>
            <person name="Fitzpatrick D.A."/>
            <person name="Frisvad J.C."/>
            <person name="Nielsen K.L."/>
        </authorList>
    </citation>
    <scope>NUCLEOTIDE SEQUENCE</scope>
    <source>
        <strain evidence="7">IBT 19713</strain>
    </source>
</reference>
<accession>A0A9W9NSS3</accession>
<dbReference type="AlphaFoldDB" id="A0A9W9NSS3"/>
<keyword evidence="4" id="KW-0804">Transcription</keyword>
<dbReference type="Pfam" id="PF11571">
    <property type="entry name" value="Med27"/>
    <property type="match status" value="1"/>
</dbReference>
<evidence type="ECO:0000313" key="8">
    <source>
        <dbReference type="Proteomes" id="UP001150941"/>
    </source>
</evidence>
<organism evidence="7 8">
    <name type="scientific">Penicillium chermesinum</name>
    <dbReference type="NCBI Taxonomy" id="63820"/>
    <lineage>
        <taxon>Eukaryota</taxon>
        <taxon>Fungi</taxon>
        <taxon>Dikarya</taxon>
        <taxon>Ascomycota</taxon>
        <taxon>Pezizomycotina</taxon>
        <taxon>Eurotiomycetes</taxon>
        <taxon>Eurotiomycetidae</taxon>
        <taxon>Eurotiales</taxon>
        <taxon>Aspergillaceae</taxon>
        <taxon>Penicillium</taxon>
    </lineage>
</organism>